<keyword evidence="4" id="KW-1185">Reference proteome</keyword>
<name>A0A517DRM2_9FIRM</name>
<gene>
    <name evidence="3" type="ORF">SPTER_12390</name>
</gene>
<protein>
    <submittedName>
        <fullName evidence="3">Uncharacterized protein</fullName>
    </submittedName>
</protein>
<dbReference type="Proteomes" id="UP000320776">
    <property type="component" value="Chromosome"/>
</dbReference>
<accession>A0A517DRM2</accession>
<evidence type="ECO:0000256" key="1">
    <source>
        <dbReference type="SAM" id="Coils"/>
    </source>
</evidence>
<feature type="region of interest" description="Disordered" evidence="2">
    <location>
        <begin position="190"/>
        <end position="219"/>
    </location>
</feature>
<dbReference type="AlphaFoldDB" id="A0A517DRM2"/>
<feature type="compositionally biased region" description="Basic residues" evidence="2">
    <location>
        <begin position="203"/>
        <end position="219"/>
    </location>
</feature>
<dbReference type="RefSeq" id="WP_144349518.1">
    <property type="nucleotide sequence ID" value="NZ_CP036259.1"/>
</dbReference>
<feature type="compositionally biased region" description="Basic and acidic residues" evidence="2">
    <location>
        <begin position="190"/>
        <end position="202"/>
    </location>
</feature>
<keyword evidence="1" id="KW-0175">Coiled coil</keyword>
<evidence type="ECO:0000256" key="2">
    <source>
        <dbReference type="SAM" id="MobiDB-lite"/>
    </source>
</evidence>
<reference evidence="3 4" key="1">
    <citation type="submission" date="2019-02" db="EMBL/GenBank/DDBJ databases">
        <title>Closed genome of Sporomusa termitida DSM 4440.</title>
        <authorList>
            <person name="Poehlein A."/>
            <person name="Daniel R."/>
        </authorList>
    </citation>
    <scope>NUCLEOTIDE SEQUENCE [LARGE SCALE GENOMIC DNA]</scope>
    <source>
        <strain evidence="3 4">DSM 4440</strain>
    </source>
</reference>
<sequence>MPVDQMGLNNLLAKLNPKNNLTALRDYRDGLQKKLEQEAIGNKEMHAKPDANHTTTDIKQVIVELQAADKQIQQTIYKEETRKLELERLKREEAAAKKLRDREKALARHERVLLNASMGKLLSAAVKASQGNTIGGTGMVVACSPSAAKPSNTENSPYSLTGKSDEIERDLKESVEFGIAAAEVARRRKANELKADREEAAGKKAKKEKAKKRNINITI</sequence>
<organism evidence="3 4">
    <name type="scientific">Sporomusa termitida</name>
    <dbReference type="NCBI Taxonomy" id="2377"/>
    <lineage>
        <taxon>Bacteria</taxon>
        <taxon>Bacillati</taxon>
        <taxon>Bacillota</taxon>
        <taxon>Negativicutes</taxon>
        <taxon>Selenomonadales</taxon>
        <taxon>Sporomusaceae</taxon>
        <taxon>Sporomusa</taxon>
    </lineage>
</organism>
<dbReference type="EMBL" id="CP036259">
    <property type="protein sequence ID" value="QDR79936.1"/>
    <property type="molecule type" value="Genomic_DNA"/>
</dbReference>
<proteinExistence type="predicted"/>
<feature type="coiled-coil region" evidence="1">
    <location>
        <begin position="77"/>
        <end position="109"/>
    </location>
</feature>
<dbReference type="KEGG" id="sted:SPTER_12390"/>
<evidence type="ECO:0000313" key="4">
    <source>
        <dbReference type="Proteomes" id="UP000320776"/>
    </source>
</evidence>
<dbReference type="OrthoDB" id="1684456at2"/>
<evidence type="ECO:0000313" key="3">
    <source>
        <dbReference type="EMBL" id="QDR79936.1"/>
    </source>
</evidence>